<protein>
    <submittedName>
        <fullName evidence="2">Uncharacterized protein</fullName>
    </submittedName>
</protein>
<feature type="transmembrane region" description="Helical" evidence="1">
    <location>
        <begin position="20"/>
        <end position="40"/>
    </location>
</feature>
<organism evidence="2 3">
    <name type="scientific">Ficus carica</name>
    <name type="common">Common fig</name>
    <dbReference type="NCBI Taxonomy" id="3494"/>
    <lineage>
        <taxon>Eukaryota</taxon>
        <taxon>Viridiplantae</taxon>
        <taxon>Streptophyta</taxon>
        <taxon>Embryophyta</taxon>
        <taxon>Tracheophyta</taxon>
        <taxon>Spermatophyta</taxon>
        <taxon>Magnoliopsida</taxon>
        <taxon>eudicotyledons</taxon>
        <taxon>Gunneridae</taxon>
        <taxon>Pentapetalae</taxon>
        <taxon>rosids</taxon>
        <taxon>fabids</taxon>
        <taxon>Rosales</taxon>
        <taxon>Moraceae</taxon>
        <taxon>Ficeae</taxon>
        <taxon>Ficus</taxon>
    </lineage>
</organism>
<proteinExistence type="predicted"/>
<dbReference type="EMBL" id="BTGU01000041">
    <property type="protein sequence ID" value="GMN52400.1"/>
    <property type="molecule type" value="Genomic_DNA"/>
</dbReference>
<dbReference type="InterPro" id="IPR039324">
    <property type="entry name" value="SHW1"/>
</dbReference>
<dbReference type="AlphaFoldDB" id="A0AA88AHP0"/>
<keyword evidence="1" id="KW-0812">Transmembrane</keyword>
<keyword evidence="1" id="KW-0472">Membrane</keyword>
<feature type="transmembrane region" description="Helical" evidence="1">
    <location>
        <begin position="87"/>
        <end position="113"/>
    </location>
</feature>
<dbReference type="GO" id="GO:0009787">
    <property type="term" value="P:regulation of abscisic acid-activated signaling pathway"/>
    <property type="evidence" value="ECO:0007669"/>
    <property type="project" value="InterPro"/>
</dbReference>
<keyword evidence="1" id="KW-1133">Transmembrane helix</keyword>
<dbReference type="Proteomes" id="UP001187192">
    <property type="component" value="Unassembled WGS sequence"/>
</dbReference>
<keyword evidence="3" id="KW-1185">Reference proteome</keyword>
<accession>A0AA88AHP0</accession>
<feature type="transmembrane region" description="Helical" evidence="1">
    <location>
        <begin position="125"/>
        <end position="144"/>
    </location>
</feature>
<sequence length="169" mass="18825">MLESELGEHTRLRFGLGYIYLTWTFCVHVMVVAITIASSYKNTRSPRISYWFGLDINMLDQLGPLAVEPLEPGGSVSRPARRAVRSVLPVAIPTKLVGFSVNGVLILAVLWVLKAFLEVVCTLGSVVFVSILFIQGAWTGVIYLQDGRNRNVRRFEDENNAWKCARPAA</sequence>
<evidence type="ECO:0000256" key="1">
    <source>
        <dbReference type="SAM" id="Phobius"/>
    </source>
</evidence>
<dbReference type="GO" id="GO:0010100">
    <property type="term" value="P:negative regulation of photomorphogenesis"/>
    <property type="evidence" value="ECO:0007669"/>
    <property type="project" value="InterPro"/>
</dbReference>
<reference evidence="2" key="1">
    <citation type="submission" date="2023-07" db="EMBL/GenBank/DDBJ databases">
        <title>draft genome sequence of fig (Ficus carica).</title>
        <authorList>
            <person name="Takahashi T."/>
            <person name="Nishimura K."/>
        </authorList>
    </citation>
    <scope>NUCLEOTIDE SEQUENCE</scope>
</reference>
<name>A0AA88AHP0_FICCA</name>
<gene>
    <name evidence="2" type="ORF">TIFTF001_021545</name>
</gene>
<comment type="caution">
    <text evidence="2">The sequence shown here is derived from an EMBL/GenBank/DDBJ whole genome shotgun (WGS) entry which is preliminary data.</text>
</comment>
<dbReference type="PANTHER" id="PTHR35474:SF1">
    <property type="entry name" value="ATP PHOSPHORIBOSYLTRANSFERASE REGULATORY SUBUNIT"/>
    <property type="match status" value="1"/>
</dbReference>
<evidence type="ECO:0000313" key="3">
    <source>
        <dbReference type="Proteomes" id="UP001187192"/>
    </source>
</evidence>
<evidence type="ECO:0000313" key="2">
    <source>
        <dbReference type="EMBL" id="GMN52400.1"/>
    </source>
</evidence>
<dbReference type="PANTHER" id="PTHR35474">
    <property type="entry name" value="ATP PHOSPHORIBOSYLTRANSFERASE REGULATORY SUBUNIT"/>
    <property type="match status" value="1"/>
</dbReference>